<accession>A0ABY0FAZ9</accession>
<evidence type="ECO:0000313" key="2">
    <source>
        <dbReference type="Proteomes" id="UP000290682"/>
    </source>
</evidence>
<dbReference type="Proteomes" id="UP000290682">
    <property type="component" value="Unassembled WGS sequence"/>
</dbReference>
<proteinExistence type="predicted"/>
<sequence>MAKRGASMMVVRGAARPPMLDRQEWRVMNWMTALAAAWGMFSHAGGAVAKPPETPVVSRPVPIYRTRTNIRVRRKK</sequence>
<reference evidence="1 2" key="1">
    <citation type="submission" date="2018-10" db="EMBL/GenBank/DDBJ databases">
        <title>Draft genome of Fastidiocella sp. strain 375T, a bacterium isolated from a karstic cave dripping water.</title>
        <authorList>
            <person name="Coelho C."/>
            <person name="Verissimo A."/>
            <person name="Tiago I."/>
        </authorList>
    </citation>
    <scope>NUCLEOTIDE SEQUENCE [LARGE SCALE GENOMIC DNA]</scope>
    <source>
        <strain evidence="1 2">CAVE-375</strain>
    </source>
</reference>
<protein>
    <recommendedName>
        <fullName evidence="3">ESPR domain-containing protein</fullName>
    </recommendedName>
</protein>
<gene>
    <name evidence="1" type="ORF">EBB06_10960</name>
</gene>
<comment type="caution">
    <text evidence="1">The sequence shown here is derived from an EMBL/GenBank/DDBJ whole genome shotgun (WGS) entry which is preliminary data.</text>
</comment>
<evidence type="ECO:0000313" key="1">
    <source>
        <dbReference type="EMBL" id="RXZ43074.1"/>
    </source>
</evidence>
<keyword evidence="2" id="KW-1185">Reference proteome</keyword>
<name>A0ABY0FAZ9_9NEIS</name>
<organism evidence="1 2">
    <name type="scientific">Crenobacter cavernae</name>
    <dbReference type="NCBI Taxonomy" id="2290923"/>
    <lineage>
        <taxon>Bacteria</taxon>
        <taxon>Pseudomonadati</taxon>
        <taxon>Pseudomonadota</taxon>
        <taxon>Betaproteobacteria</taxon>
        <taxon>Neisseriales</taxon>
        <taxon>Neisseriaceae</taxon>
        <taxon>Crenobacter</taxon>
    </lineage>
</organism>
<evidence type="ECO:0008006" key="3">
    <source>
        <dbReference type="Google" id="ProtNLM"/>
    </source>
</evidence>
<dbReference type="EMBL" id="REGR01000013">
    <property type="protein sequence ID" value="RXZ43074.1"/>
    <property type="molecule type" value="Genomic_DNA"/>
</dbReference>